<evidence type="ECO:0000313" key="1">
    <source>
        <dbReference type="EMBL" id="KAI3729345.1"/>
    </source>
</evidence>
<dbReference type="EMBL" id="CM042051">
    <property type="protein sequence ID" value="KAI3729345.1"/>
    <property type="molecule type" value="Genomic_DNA"/>
</dbReference>
<evidence type="ECO:0000313" key="2">
    <source>
        <dbReference type="Proteomes" id="UP001055879"/>
    </source>
</evidence>
<comment type="caution">
    <text evidence="1">The sequence shown here is derived from an EMBL/GenBank/DDBJ whole genome shotgun (WGS) entry which is preliminary data.</text>
</comment>
<name>A0ACB9C549_ARCLA</name>
<keyword evidence="2" id="KW-1185">Reference proteome</keyword>
<dbReference type="Proteomes" id="UP001055879">
    <property type="component" value="Linkage Group LG05"/>
</dbReference>
<reference evidence="2" key="1">
    <citation type="journal article" date="2022" name="Mol. Ecol. Resour.">
        <title>The genomes of chicory, endive, great burdock and yacon provide insights into Asteraceae palaeo-polyploidization history and plant inulin production.</title>
        <authorList>
            <person name="Fan W."/>
            <person name="Wang S."/>
            <person name="Wang H."/>
            <person name="Wang A."/>
            <person name="Jiang F."/>
            <person name="Liu H."/>
            <person name="Zhao H."/>
            <person name="Xu D."/>
            <person name="Zhang Y."/>
        </authorList>
    </citation>
    <scope>NUCLEOTIDE SEQUENCE [LARGE SCALE GENOMIC DNA]</scope>
    <source>
        <strain evidence="2">cv. Niubang</strain>
    </source>
</reference>
<proteinExistence type="predicted"/>
<protein>
    <submittedName>
        <fullName evidence="1">Uncharacterized protein</fullName>
    </submittedName>
</protein>
<gene>
    <name evidence="1" type="ORF">L6452_18001</name>
</gene>
<reference evidence="1 2" key="2">
    <citation type="journal article" date="2022" name="Mol. Ecol. Resour.">
        <title>The genomes of chicory, endive, great burdock and yacon provide insights into Asteraceae paleo-polyploidization history and plant inulin production.</title>
        <authorList>
            <person name="Fan W."/>
            <person name="Wang S."/>
            <person name="Wang H."/>
            <person name="Wang A."/>
            <person name="Jiang F."/>
            <person name="Liu H."/>
            <person name="Zhao H."/>
            <person name="Xu D."/>
            <person name="Zhang Y."/>
        </authorList>
    </citation>
    <scope>NUCLEOTIDE SEQUENCE [LARGE SCALE GENOMIC DNA]</scope>
    <source>
        <strain evidence="2">cv. Niubang</strain>
    </source>
</reference>
<organism evidence="1 2">
    <name type="scientific">Arctium lappa</name>
    <name type="common">Greater burdock</name>
    <name type="synonym">Lappa major</name>
    <dbReference type="NCBI Taxonomy" id="4217"/>
    <lineage>
        <taxon>Eukaryota</taxon>
        <taxon>Viridiplantae</taxon>
        <taxon>Streptophyta</taxon>
        <taxon>Embryophyta</taxon>
        <taxon>Tracheophyta</taxon>
        <taxon>Spermatophyta</taxon>
        <taxon>Magnoliopsida</taxon>
        <taxon>eudicotyledons</taxon>
        <taxon>Gunneridae</taxon>
        <taxon>Pentapetalae</taxon>
        <taxon>asterids</taxon>
        <taxon>campanulids</taxon>
        <taxon>Asterales</taxon>
        <taxon>Asteraceae</taxon>
        <taxon>Carduoideae</taxon>
        <taxon>Cardueae</taxon>
        <taxon>Arctiinae</taxon>
        <taxon>Arctium</taxon>
    </lineage>
</organism>
<accession>A0ACB9C549</accession>
<sequence>MASSLSSAEYYRLMASSLGGRGMLQTYRPPLFVTGGILQTNGLLPWSSPECYRPTGLLPLSPAEYYRLMASSLGRRRNVTNLPTSSLCRLQNPSFQFPHLRGYFAKESNVEGHIPKSPVQNPSSRFSSMAEERLPMLLQILRSYELRLLRCSLTHDQPFPTPQIITTSNPLQTSIDTLLQSIESGHYSKPLSSDSAASLLNLNQSSSSYSGSIANCVNSFLIAENSDASNEDISLRAFLVVVVAVSAFSAFIQSNVTGPPEPLPPLFADTAKEDLEVWARNEVMSSGSDLLGKFSNLEYIVFAKLVLLRIRDYLLSKDELSNENSVFFPTCSWWLARVLLVQQKLLDSHSSVLFEKLQELIPETLAHLGDFKKVSSYWKDTEEGILSEIVSMVHLEMGIIDFRYGRVDSSKSHFESANQASGLSLFVSGSLGFRTVHQVDPKAQLRLYADNSNSRNGPLNVTSSVDSKDESCQHDHQVHEASDVLLTPRFLENNKGGSAIFSNGSSSLKPVQQALILAQCLLIEKNTPHDEMQRWDMAPYIEAIDSQPSSLFIIRRFCDLLRIRWEGTRSRTKERAILMMDKVVEGVKESTPGVAARISCCFGVDIPTIPSLRKEYADLLVSCGLIGEAVKIYENLELWDNVIFCYRLLEKRAASVELINTRLLEKPNDPRLWCSLGDVTNQDSCYEKALEVSENKSVRAKRSLARSAYNRGEYEKSKLLWESAMALNSLYPDGWFALGAAALKARDVGKALDAFTRAVQLDPDNGEAWNNIACLHMTKKRSKEALIAFKEALKFKRDSWQMWENYSQVAVDNGNFGLALEATQKVLSITNNKRIDVKLLEKIMVEIEGKNGDDCRETEQLREMIGKVLQQIARNGGDGEIWGLFARWHKLKGDLTMSSEALLKQVRSYQGSELWKDKERFKKFAHASLELCKVYMEIGSLNGGGRQVYAAEMHLKSTIKQAALKFSETEEFKELQDFLDELQATVQARSVPSA</sequence>